<evidence type="ECO:0000313" key="6">
    <source>
        <dbReference type="EMBL" id="NEA24150.1"/>
    </source>
</evidence>
<dbReference type="PANTHER" id="PTHR43081:SF17">
    <property type="entry name" value="BLL5647 PROTEIN"/>
    <property type="match status" value="1"/>
</dbReference>
<keyword evidence="4" id="KW-0472">Membrane</keyword>
<accession>A0A6L9QFA5</accession>
<dbReference type="InterPro" id="IPR001054">
    <property type="entry name" value="A/G_cyclase"/>
</dbReference>
<evidence type="ECO:0000313" key="7">
    <source>
        <dbReference type="Proteomes" id="UP000475532"/>
    </source>
</evidence>
<dbReference type="InterPro" id="IPR029787">
    <property type="entry name" value="Nucleotide_cyclase"/>
</dbReference>
<evidence type="ECO:0000256" key="4">
    <source>
        <dbReference type="ARBA" id="ARBA00023136"/>
    </source>
</evidence>
<sequence length="100" mass="10508">DDVPGVRAAVGVSAGEAVAGHIGAEERFEYTVIGDPVNEAARLTDMAKNTEERVLAAGSLVAQADPEEAAHWSLGEEVTLRGRTQVTVLAMPRPSERVPS</sequence>
<evidence type="ECO:0000256" key="3">
    <source>
        <dbReference type="ARBA" id="ARBA00022475"/>
    </source>
</evidence>
<dbReference type="GO" id="GO:0005886">
    <property type="term" value="C:plasma membrane"/>
    <property type="evidence" value="ECO:0007669"/>
    <property type="project" value="UniProtKB-SubCell"/>
</dbReference>
<dbReference type="EMBL" id="JAAGLI010000410">
    <property type="protein sequence ID" value="NEA24150.1"/>
    <property type="molecule type" value="Genomic_DNA"/>
</dbReference>
<comment type="caution">
    <text evidence="6">The sequence shown here is derived from an EMBL/GenBank/DDBJ whole genome shotgun (WGS) entry which is preliminary data.</text>
</comment>
<name>A0A6L9QFA5_9ACTN</name>
<dbReference type="Pfam" id="PF00211">
    <property type="entry name" value="Guanylate_cyc"/>
    <property type="match status" value="1"/>
</dbReference>
<gene>
    <name evidence="6" type="ORF">G3I70_16870</name>
</gene>
<comment type="subcellular location">
    <subcellularLocation>
        <location evidence="1">Cell membrane</location>
        <topology evidence="1">Multi-pass membrane protein</topology>
    </subcellularLocation>
</comment>
<protein>
    <submittedName>
        <fullName evidence="6">Adenylate/guanylate cyclase domain-containing protein</fullName>
    </submittedName>
</protein>
<dbReference type="RefSeq" id="WP_275406812.1">
    <property type="nucleotide sequence ID" value="NZ_JAAGLI010000410.1"/>
</dbReference>
<dbReference type="PROSITE" id="PS50125">
    <property type="entry name" value="GUANYLATE_CYCLASE_2"/>
    <property type="match status" value="1"/>
</dbReference>
<keyword evidence="3" id="KW-1003">Cell membrane</keyword>
<dbReference type="Gene3D" id="3.30.70.1230">
    <property type="entry name" value="Nucleotide cyclase"/>
    <property type="match status" value="1"/>
</dbReference>
<dbReference type="GO" id="GO:0006171">
    <property type="term" value="P:cAMP biosynthetic process"/>
    <property type="evidence" value="ECO:0007669"/>
    <property type="project" value="TreeGrafter"/>
</dbReference>
<evidence type="ECO:0000256" key="1">
    <source>
        <dbReference type="ARBA" id="ARBA00004651"/>
    </source>
</evidence>
<evidence type="ECO:0000256" key="2">
    <source>
        <dbReference type="ARBA" id="ARBA00005381"/>
    </source>
</evidence>
<feature type="domain" description="Guanylate cyclase" evidence="5">
    <location>
        <begin position="1"/>
        <end position="44"/>
    </location>
</feature>
<dbReference type="GO" id="GO:0004016">
    <property type="term" value="F:adenylate cyclase activity"/>
    <property type="evidence" value="ECO:0007669"/>
    <property type="project" value="UniProtKB-ARBA"/>
</dbReference>
<organism evidence="6 7">
    <name type="scientific">Actinomadura bangladeshensis</name>
    <dbReference type="NCBI Taxonomy" id="453573"/>
    <lineage>
        <taxon>Bacteria</taxon>
        <taxon>Bacillati</taxon>
        <taxon>Actinomycetota</taxon>
        <taxon>Actinomycetes</taxon>
        <taxon>Streptosporangiales</taxon>
        <taxon>Thermomonosporaceae</taxon>
        <taxon>Actinomadura</taxon>
    </lineage>
</organism>
<proteinExistence type="inferred from homology"/>
<reference evidence="6 7" key="1">
    <citation type="submission" date="2020-01" db="EMBL/GenBank/DDBJ databases">
        <title>Insect and environment-associated Actinomycetes.</title>
        <authorList>
            <person name="Currrie C."/>
            <person name="Chevrette M."/>
            <person name="Carlson C."/>
            <person name="Stubbendieck R."/>
            <person name="Wendt-Pienkowski E."/>
        </authorList>
    </citation>
    <scope>NUCLEOTIDE SEQUENCE [LARGE SCALE GENOMIC DNA]</scope>
    <source>
        <strain evidence="6 7">SID10258</strain>
    </source>
</reference>
<dbReference type="SUPFAM" id="SSF55073">
    <property type="entry name" value="Nucleotide cyclase"/>
    <property type="match status" value="1"/>
</dbReference>
<dbReference type="PANTHER" id="PTHR43081">
    <property type="entry name" value="ADENYLATE CYCLASE, TERMINAL-DIFFERENTIATION SPECIFIC-RELATED"/>
    <property type="match status" value="1"/>
</dbReference>
<evidence type="ECO:0000259" key="5">
    <source>
        <dbReference type="PROSITE" id="PS50125"/>
    </source>
</evidence>
<dbReference type="InterPro" id="IPR050697">
    <property type="entry name" value="Adenylyl/Guanylyl_Cyclase_3/4"/>
</dbReference>
<dbReference type="AlphaFoldDB" id="A0A6L9QFA5"/>
<dbReference type="Proteomes" id="UP000475532">
    <property type="component" value="Unassembled WGS sequence"/>
</dbReference>
<feature type="non-terminal residue" evidence="6">
    <location>
        <position position="1"/>
    </location>
</feature>
<dbReference type="GO" id="GO:0035556">
    <property type="term" value="P:intracellular signal transduction"/>
    <property type="evidence" value="ECO:0007669"/>
    <property type="project" value="InterPro"/>
</dbReference>
<comment type="similarity">
    <text evidence="2">Belongs to the adenylyl cyclase class-3 family.</text>
</comment>